<dbReference type="GO" id="GO:0043022">
    <property type="term" value="F:ribosome binding"/>
    <property type="evidence" value="ECO:0007669"/>
    <property type="project" value="TreeGrafter"/>
</dbReference>
<dbReference type="InterPro" id="IPR031166">
    <property type="entry name" value="G_ENGA"/>
</dbReference>
<feature type="binding site" evidence="8">
    <location>
        <begin position="293"/>
        <end position="296"/>
    </location>
    <ligand>
        <name>GTP</name>
        <dbReference type="ChEBI" id="CHEBI:37565"/>
        <label>2</label>
    </ligand>
</feature>
<comment type="function">
    <text evidence="8 10">GTPase that plays an essential role in the late steps of ribosome biogenesis.</text>
</comment>
<dbReference type="PIRSF" id="PIRSF006485">
    <property type="entry name" value="GTP-binding_EngA"/>
    <property type="match status" value="1"/>
</dbReference>
<dbReference type="Gene3D" id="3.30.300.20">
    <property type="match status" value="1"/>
</dbReference>
<dbReference type="EMBL" id="DSTT01000005">
    <property type="protein sequence ID" value="HFK24210.1"/>
    <property type="molecule type" value="Genomic_DNA"/>
</dbReference>
<feature type="binding site" evidence="8">
    <location>
        <begin position="119"/>
        <end position="122"/>
    </location>
    <ligand>
        <name>GTP</name>
        <dbReference type="ChEBI" id="CHEBI:37565"/>
        <label>1</label>
    </ligand>
</feature>
<evidence type="ECO:0000256" key="4">
    <source>
        <dbReference type="ARBA" id="ARBA00022737"/>
    </source>
</evidence>
<dbReference type="NCBIfam" id="TIGR03594">
    <property type="entry name" value="GTPase_EngA"/>
    <property type="match status" value="1"/>
</dbReference>
<feature type="binding site" evidence="8">
    <location>
        <begin position="8"/>
        <end position="15"/>
    </location>
    <ligand>
        <name>GTP</name>
        <dbReference type="ChEBI" id="CHEBI:37565"/>
        <label>1</label>
    </ligand>
</feature>
<dbReference type="GO" id="GO:0042254">
    <property type="term" value="P:ribosome biogenesis"/>
    <property type="evidence" value="ECO:0007669"/>
    <property type="project" value="UniProtKB-KW"/>
</dbReference>
<organism evidence="12">
    <name type="scientific">candidate division WOR-3 bacterium</name>
    <dbReference type="NCBI Taxonomy" id="2052148"/>
    <lineage>
        <taxon>Bacteria</taxon>
        <taxon>Bacteria division WOR-3</taxon>
    </lineage>
</organism>
<keyword evidence="4 10" id="KW-0677">Repeat</keyword>
<evidence type="ECO:0000259" key="11">
    <source>
        <dbReference type="PROSITE" id="PS51712"/>
    </source>
</evidence>
<dbReference type="CDD" id="cd01894">
    <property type="entry name" value="EngA1"/>
    <property type="match status" value="1"/>
</dbReference>
<evidence type="ECO:0000313" key="12">
    <source>
        <dbReference type="EMBL" id="HFK24210.1"/>
    </source>
</evidence>
<name>A0A7C3J6P0_UNCW3</name>
<dbReference type="Pfam" id="PF14714">
    <property type="entry name" value="KH_dom-like"/>
    <property type="match status" value="1"/>
</dbReference>
<evidence type="ECO:0000256" key="8">
    <source>
        <dbReference type="HAMAP-Rule" id="MF_00195"/>
    </source>
</evidence>
<evidence type="ECO:0000256" key="7">
    <source>
        <dbReference type="ARBA" id="ARBA00032345"/>
    </source>
</evidence>
<dbReference type="PANTHER" id="PTHR43834">
    <property type="entry name" value="GTPASE DER"/>
    <property type="match status" value="1"/>
</dbReference>
<feature type="binding site" evidence="8">
    <location>
        <begin position="55"/>
        <end position="59"/>
    </location>
    <ligand>
        <name>GTP</name>
        <dbReference type="ChEBI" id="CHEBI:37565"/>
        <label>1</label>
    </ligand>
</feature>
<evidence type="ECO:0000256" key="9">
    <source>
        <dbReference type="PROSITE-ProRule" id="PRU01049"/>
    </source>
</evidence>
<evidence type="ECO:0000256" key="1">
    <source>
        <dbReference type="ARBA" id="ARBA00008279"/>
    </source>
</evidence>
<dbReference type="HAMAP" id="MF_00195">
    <property type="entry name" value="GTPase_Der"/>
    <property type="match status" value="1"/>
</dbReference>
<dbReference type="InterPro" id="IPR005225">
    <property type="entry name" value="Small_GTP-bd"/>
</dbReference>
<dbReference type="InterPro" id="IPR027417">
    <property type="entry name" value="P-loop_NTPase"/>
</dbReference>
<proteinExistence type="inferred from homology"/>
<keyword evidence="6 8" id="KW-0342">GTP-binding</keyword>
<dbReference type="Gene3D" id="3.40.50.300">
    <property type="entry name" value="P-loop containing nucleotide triphosphate hydrolases"/>
    <property type="match status" value="2"/>
</dbReference>
<dbReference type="AlphaFoldDB" id="A0A7C3J6P0"/>
<dbReference type="GO" id="GO:0005525">
    <property type="term" value="F:GTP binding"/>
    <property type="evidence" value="ECO:0007669"/>
    <property type="project" value="UniProtKB-UniRule"/>
</dbReference>
<dbReference type="InterPro" id="IPR006073">
    <property type="entry name" value="GTP-bd"/>
</dbReference>
<evidence type="ECO:0000256" key="3">
    <source>
        <dbReference type="ARBA" id="ARBA00022517"/>
    </source>
</evidence>
<feature type="domain" description="EngA-type G" evidence="11">
    <location>
        <begin position="175"/>
        <end position="348"/>
    </location>
</feature>
<gene>
    <name evidence="8 12" type="primary">der</name>
    <name evidence="12" type="ORF">ENS15_06150</name>
</gene>
<comment type="subunit">
    <text evidence="8">Associates with the 50S ribosomal subunit.</text>
</comment>
<reference evidence="12" key="1">
    <citation type="journal article" date="2020" name="mSystems">
        <title>Genome- and Community-Level Interaction Insights into Carbon Utilization and Element Cycling Functions of Hydrothermarchaeota in Hydrothermal Sediment.</title>
        <authorList>
            <person name="Zhou Z."/>
            <person name="Liu Y."/>
            <person name="Xu W."/>
            <person name="Pan J."/>
            <person name="Luo Z.H."/>
            <person name="Li M."/>
        </authorList>
    </citation>
    <scope>NUCLEOTIDE SEQUENCE [LARGE SCALE GENOMIC DNA]</scope>
    <source>
        <strain evidence="12">SpSt-464</strain>
    </source>
</reference>
<dbReference type="InterPro" id="IPR032859">
    <property type="entry name" value="KH_dom-like"/>
</dbReference>
<keyword evidence="5 8" id="KW-0547">Nucleotide-binding</keyword>
<evidence type="ECO:0000256" key="2">
    <source>
        <dbReference type="ARBA" id="ARBA00020953"/>
    </source>
</evidence>
<accession>A0A7C3J6P0</accession>
<dbReference type="PRINTS" id="PR00326">
    <property type="entry name" value="GTP1OBG"/>
</dbReference>
<comment type="caution">
    <text evidence="12">The sequence shown here is derived from an EMBL/GenBank/DDBJ whole genome shotgun (WGS) entry which is preliminary data.</text>
</comment>
<dbReference type="CDD" id="cd01895">
    <property type="entry name" value="EngA2"/>
    <property type="match status" value="1"/>
</dbReference>
<comment type="similarity">
    <text evidence="1 8 9 10">Belongs to the TRAFAC class TrmE-Era-EngA-EngB-Septin-like GTPase superfamily. EngA (Der) GTPase family.</text>
</comment>
<keyword evidence="3 8" id="KW-0690">Ribosome biogenesis</keyword>
<feature type="binding site" evidence="8">
    <location>
        <begin position="181"/>
        <end position="188"/>
    </location>
    <ligand>
        <name>GTP</name>
        <dbReference type="ChEBI" id="CHEBI:37565"/>
        <label>2</label>
    </ligand>
</feature>
<evidence type="ECO:0000256" key="5">
    <source>
        <dbReference type="ARBA" id="ARBA00022741"/>
    </source>
</evidence>
<sequence length="437" mass="50542">MNVVSIIGKPNVGKSTLFNSLLGKRKAVVHSTPNLTRDRHYERISIDNKNFVIIDTGGIEENPKNVTFSDLVEQQVDIAINQSDIILFVIDNRNGVNADDYYIAEKLRKRKKDVILVVNKCDEYDNLPDPDIFKLGFDTFIQISAEHKLNLSTLKEMMVERYKDKGKDEFFKEGLKISIVGKPNTGKSTIVNSLLNENRMIVSPIPGTTRDSVDSYLEYENKPFILIDTAGIRRASKIKEPTEYYTILRSKLAMERSDVVVVVMDIMEKVTHQDKKILGESLSLLKPTIIVFNKTDLVTEIEKTKFYKEVLDNLEFGDFLPKLFISAKEKKHIYKILEKSYELKSKLPVKFKNSLLNTILFERIIPNFKHPLLKSGKRPRFYSLTQKSQDPIIFILRVNDPENIDRNYRRYIINKIREVLNLSEIPFDVELRSKNDS</sequence>
<dbReference type="NCBIfam" id="TIGR00231">
    <property type="entry name" value="small_GTP"/>
    <property type="match status" value="2"/>
</dbReference>
<dbReference type="InterPro" id="IPR015946">
    <property type="entry name" value="KH_dom-like_a/b"/>
</dbReference>
<dbReference type="SUPFAM" id="SSF52540">
    <property type="entry name" value="P-loop containing nucleoside triphosphate hydrolases"/>
    <property type="match status" value="2"/>
</dbReference>
<dbReference type="PROSITE" id="PS51712">
    <property type="entry name" value="G_ENGA"/>
    <property type="match status" value="2"/>
</dbReference>
<protein>
    <recommendedName>
        <fullName evidence="2 8">GTPase Der</fullName>
    </recommendedName>
    <alternativeName>
        <fullName evidence="7 8">GTP-binding protein EngA</fullName>
    </alternativeName>
</protein>
<dbReference type="InterPro" id="IPR016484">
    <property type="entry name" value="GTPase_Der"/>
</dbReference>
<dbReference type="FunFam" id="3.40.50.300:FF:000494">
    <property type="entry name" value="tRNA modification GTPase MnmE"/>
    <property type="match status" value="1"/>
</dbReference>
<dbReference type="PANTHER" id="PTHR43834:SF6">
    <property type="entry name" value="GTPASE DER"/>
    <property type="match status" value="1"/>
</dbReference>
<dbReference type="Pfam" id="PF01926">
    <property type="entry name" value="MMR_HSR1"/>
    <property type="match status" value="2"/>
</dbReference>
<feature type="domain" description="EngA-type G" evidence="11">
    <location>
        <begin position="2"/>
        <end position="166"/>
    </location>
</feature>
<feature type="binding site" evidence="8">
    <location>
        <begin position="228"/>
        <end position="232"/>
    </location>
    <ligand>
        <name>GTP</name>
        <dbReference type="ChEBI" id="CHEBI:37565"/>
        <label>2</label>
    </ligand>
</feature>
<evidence type="ECO:0000256" key="6">
    <source>
        <dbReference type="ARBA" id="ARBA00023134"/>
    </source>
</evidence>
<evidence type="ECO:0000256" key="10">
    <source>
        <dbReference type="RuleBase" id="RU004481"/>
    </source>
</evidence>